<accession>A7S3E3</accession>
<dbReference type="InterPro" id="IPR001841">
    <property type="entry name" value="Znf_RING"/>
</dbReference>
<gene>
    <name evidence="11" type="ORF">NEMVEDRAFT_v1g103032</name>
</gene>
<dbReference type="OrthoDB" id="5357315at2759"/>
<dbReference type="FunFam" id="3.50.30.30:FF:000003">
    <property type="entry name" value="E3 ubiquitin-protein ligase RNF128"/>
    <property type="match status" value="1"/>
</dbReference>
<evidence type="ECO:0000256" key="1">
    <source>
        <dbReference type="ARBA" id="ARBA00004167"/>
    </source>
</evidence>
<dbReference type="GO" id="GO:0005737">
    <property type="term" value="C:cytoplasm"/>
    <property type="evidence" value="ECO:0000318"/>
    <property type="project" value="GO_Central"/>
</dbReference>
<evidence type="ECO:0000256" key="8">
    <source>
        <dbReference type="PROSITE-ProRule" id="PRU00175"/>
    </source>
</evidence>
<keyword evidence="6 9" id="KW-1133">Transmembrane helix</keyword>
<dbReference type="SUPFAM" id="SSF57850">
    <property type="entry name" value="RING/U-box"/>
    <property type="match status" value="1"/>
</dbReference>
<dbReference type="PANTHER" id="PTHR46539">
    <property type="entry name" value="E3 UBIQUITIN-PROTEIN LIGASE ATL42"/>
    <property type="match status" value="1"/>
</dbReference>
<dbReference type="AlphaFoldDB" id="A7S3E3"/>
<dbReference type="HOGENOM" id="CLU_049885_1_0_1"/>
<feature type="domain" description="RING-type" evidence="10">
    <location>
        <begin position="226"/>
        <end position="267"/>
    </location>
</feature>
<organism evidence="11 12">
    <name type="scientific">Nematostella vectensis</name>
    <name type="common">Starlet sea anemone</name>
    <dbReference type="NCBI Taxonomy" id="45351"/>
    <lineage>
        <taxon>Eukaryota</taxon>
        <taxon>Metazoa</taxon>
        <taxon>Cnidaria</taxon>
        <taxon>Anthozoa</taxon>
        <taxon>Hexacorallia</taxon>
        <taxon>Actiniaria</taxon>
        <taxon>Edwardsiidae</taxon>
        <taxon>Nematostella</taxon>
    </lineage>
</organism>
<dbReference type="InterPro" id="IPR013083">
    <property type="entry name" value="Znf_RING/FYVE/PHD"/>
</dbReference>
<evidence type="ECO:0000256" key="9">
    <source>
        <dbReference type="SAM" id="Phobius"/>
    </source>
</evidence>
<evidence type="ECO:0000256" key="3">
    <source>
        <dbReference type="ARBA" id="ARBA00022723"/>
    </source>
</evidence>
<dbReference type="Gene3D" id="3.30.40.10">
    <property type="entry name" value="Zinc/RING finger domain, C3HC4 (zinc finger)"/>
    <property type="match status" value="1"/>
</dbReference>
<dbReference type="InterPro" id="IPR003137">
    <property type="entry name" value="PA_domain"/>
</dbReference>
<feature type="transmembrane region" description="Helical" evidence="9">
    <location>
        <begin position="160"/>
        <end position="183"/>
    </location>
</feature>
<evidence type="ECO:0000256" key="6">
    <source>
        <dbReference type="ARBA" id="ARBA00022989"/>
    </source>
</evidence>
<dbReference type="FunCoup" id="A7S3E3">
    <property type="interactions" value="11"/>
</dbReference>
<keyword evidence="5" id="KW-0862">Zinc</keyword>
<keyword evidence="4 8" id="KW-0863">Zinc-finger</keyword>
<name>A7S3E3_NEMVE</name>
<keyword evidence="12" id="KW-1185">Reference proteome</keyword>
<dbReference type="EMBL" id="DS469573">
    <property type="protein sequence ID" value="EDO41758.1"/>
    <property type="molecule type" value="Genomic_DNA"/>
</dbReference>
<comment type="subcellular location">
    <subcellularLocation>
        <location evidence="1">Membrane</location>
        <topology evidence="1">Single-pass membrane protein</topology>
    </subcellularLocation>
</comment>
<dbReference type="OMA" id="HERRACD"/>
<dbReference type="KEGG" id="nve:5513524"/>
<keyword evidence="3" id="KW-0479">Metal-binding</keyword>
<dbReference type="SMART" id="SM00184">
    <property type="entry name" value="RING"/>
    <property type="match status" value="1"/>
</dbReference>
<feature type="non-terminal residue" evidence="11">
    <location>
        <position position="283"/>
    </location>
</feature>
<dbReference type="STRING" id="45351.A7S3E3"/>
<dbReference type="GO" id="GO:0061630">
    <property type="term" value="F:ubiquitin protein ligase activity"/>
    <property type="evidence" value="ECO:0000318"/>
    <property type="project" value="GO_Central"/>
</dbReference>
<keyword evidence="7 9" id="KW-0472">Membrane</keyword>
<proteinExistence type="predicted"/>
<dbReference type="PROSITE" id="PS50089">
    <property type="entry name" value="ZF_RING_2"/>
    <property type="match status" value="1"/>
</dbReference>
<dbReference type="InParanoid" id="A7S3E3"/>
<dbReference type="Pfam" id="PF13639">
    <property type="entry name" value="zf-RING_2"/>
    <property type="match status" value="1"/>
</dbReference>
<dbReference type="GO" id="GO:0008270">
    <property type="term" value="F:zinc ion binding"/>
    <property type="evidence" value="ECO:0007669"/>
    <property type="project" value="UniProtKB-KW"/>
</dbReference>
<reference evidence="11 12" key="1">
    <citation type="journal article" date="2007" name="Science">
        <title>Sea anemone genome reveals ancestral eumetazoan gene repertoire and genomic organization.</title>
        <authorList>
            <person name="Putnam N.H."/>
            <person name="Srivastava M."/>
            <person name="Hellsten U."/>
            <person name="Dirks B."/>
            <person name="Chapman J."/>
            <person name="Salamov A."/>
            <person name="Terry A."/>
            <person name="Shapiro H."/>
            <person name="Lindquist E."/>
            <person name="Kapitonov V.V."/>
            <person name="Jurka J."/>
            <person name="Genikhovich G."/>
            <person name="Grigoriev I.V."/>
            <person name="Lucas S.M."/>
            <person name="Steele R.E."/>
            <person name="Finnerty J.R."/>
            <person name="Technau U."/>
            <person name="Martindale M.Q."/>
            <person name="Rokhsar D.S."/>
        </authorList>
    </citation>
    <scope>NUCLEOTIDE SEQUENCE [LARGE SCALE GENOMIC DNA]</scope>
    <source>
        <strain evidence="12">CH2 X CH6</strain>
    </source>
</reference>
<dbReference type="SUPFAM" id="SSF52025">
    <property type="entry name" value="PA domain"/>
    <property type="match status" value="1"/>
</dbReference>
<evidence type="ECO:0000256" key="7">
    <source>
        <dbReference type="ARBA" id="ARBA00023136"/>
    </source>
</evidence>
<evidence type="ECO:0000259" key="10">
    <source>
        <dbReference type="PROSITE" id="PS50089"/>
    </source>
</evidence>
<evidence type="ECO:0000313" key="11">
    <source>
        <dbReference type="EMBL" id="EDO41758.1"/>
    </source>
</evidence>
<dbReference type="Proteomes" id="UP000001593">
    <property type="component" value="Unassembled WGS sequence"/>
</dbReference>
<dbReference type="PhylomeDB" id="A7S3E3"/>
<evidence type="ECO:0000256" key="5">
    <source>
        <dbReference type="ARBA" id="ARBA00022833"/>
    </source>
</evidence>
<dbReference type="PANTHER" id="PTHR46539:SF23">
    <property type="entry name" value="RING-TYPE DOMAIN-CONTAINING PROTEIN"/>
    <property type="match status" value="1"/>
</dbReference>
<dbReference type="GO" id="GO:0016020">
    <property type="term" value="C:membrane"/>
    <property type="evidence" value="ECO:0007669"/>
    <property type="project" value="UniProtKB-SubCell"/>
</dbReference>
<sequence length="283" mass="32162">EQDKYTTALLNITYCDPHRKHCDVSVSKKGAYGTHSMQEDASGWLYTLNEDNENGCDEFSIEVQVRPWIALVRRGSCRFNTKIANAFKYNATAIIIYDSQDSDDVITMLNAGAPNLVSVSITKRLGEYLADKLRNNSRAIYAEILVGEKHSKWRVNPTSVLFVSVSFIVLMVISLAWLVFYYVQRFRYVHARDKTEKRLSSAAKKAIAKLPTRTVKKDEEEEIDSCPVCLDGYKSGEVIRILPCNHEYHKLCIDPWLVEHRTCPMCKLNILKELGVVSSKSGI</sequence>
<dbReference type="Pfam" id="PF02225">
    <property type="entry name" value="PA"/>
    <property type="match status" value="1"/>
</dbReference>
<dbReference type="Gene3D" id="3.50.30.30">
    <property type="match status" value="1"/>
</dbReference>
<evidence type="ECO:0000256" key="4">
    <source>
        <dbReference type="ARBA" id="ARBA00022771"/>
    </source>
</evidence>
<dbReference type="GO" id="GO:0006511">
    <property type="term" value="P:ubiquitin-dependent protein catabolic process"/>
    <property type="evidence" value="ECO:0000318"/>
    <property type="project" value="GO_Central"/>
</dbReference>
<evidence type="ECO:0000313" key="12">
    <source>
        <dbReference type="Proteomes" id="UP000001593"/>
    </source>
</evidence>
<dbReference type="FunFam" id="3.30.40.10:FF:000009">
    <property type="entry name" value="E3 ubiquitin-protein ligase RNF130"/>
    <property type="match status" value="1"/>
</dbReference>
<evidence type="ECO:0000256" key="2">
    <source>
        <dbReference type="ARBA" id="ARBA00022692"/>
    </source>
</evidence>
<dbReference type="eggNOG" id="KOG0800">
    <property type="taxonomic scope" value="Eukaryota"/>
</dbReference>
<keyword evidence="2 9" id="KW-0812">Transmembrane</keyword>
<protein>
    <recommendedName>
        <fullName evidence="10">RING-type domain-containing protein</fullName>
    </recommendedName>
</protein>
<dbReference type="InterPro" id="IPR046450">
    <property type="entry name" value="PA_dom_sf"/>
</dbReference>